<dbReference type="PANTHER" id="PTHR46399:SF8">
    <property type="entry name" value="B30.2_SPRY DOMAIN-CONTAINING PROTEIN"/>
    <property type="match status" value="1"/>
</dbReference>
<dbReference type="GO" id="GO:0014808">
    <property type="term" value="P:release of sequestered calcium ion into cytosol by sarcoplasmic reticulum"/>
    <property type="evidence" value="ECO:0007669"/>
    <property type="project" value="TreeGrafter"/>
</dbReference>
<dbReference type="Pfam" id="PF06459">
    <property type="entry name" value="RR_TM4-6"/>
    <property type="match status" value="1"/>
</dbReference>
<feature type="transmembrane region" description="Helical" evidence="1">
    <location>
        <begin position="61"/>
        <end position="81"/>
    </location>
</feature>
<dbReference type="GO" id="GO:0030018">
    <property type="term" value="C:Z disc"/>
    <property type="evidence" value="ECO:0007669"/>
    <property type="project" value="TreeGrafter"/>
</dbReference>
<feature type="transmembrane region" description="Helical" evidence="1">
    <location>
        <begin position="146"/>
        <end position="166"/>
    </location>
</feature>
<dbReference type="GO" id="GO:0006874">
    <property type="term" value="P:intracellular calcium ion homeostasis"/>
    <property type="evidence" value="ECO:0007669"/>
    <property type="project" value="InterPro"/>
</dbReference>
<keyword evidence="1" id="KW-1133">Transmembrane helix</keyword>
<evidence type="ECO:0000313" key="3">
    <source>
        <dbReference type="Proteomes" id="UP000887565"/>
    </source>
</evidence>
<keyword evidence="1" id="KW-0812">Transmembrane</keyword>
<organism evidence="3 4">
    <name type="scientific">Romanomermis culicivorax</name>
    <name type="common">Nematode worm</name>
    <dbReference type="NCBI Taxonomy" id="13658"/>
    <lineage>
        <taxon>Eukaryota</taxon>
        <taxon>Metazoa</taxon>
        <taxon>Ecdysozoa</taxon>
        <taxon>Nematoda</taxon>
        <taxon>Enoplea</taxon>
        <taxon>Dorylaimia</taxon>
        <taxon>Mermithida</taxon>
        <taxon>Mermithoidea</taxon>
        <taxon>Mermithidae</taxon>
        <taxon>Romanomermis</taxon>
    </lineage>
</organism>
<sequence>MKNFLINLIYFDASSVISGPAGPPMSPPESLADGEVYEPKIAETANKSRSSFFGMFARRYFMLKQIAMGIAFFLNFILLFYQVQIFEAEPVVQASENVLGVTTTEDSILGAAAALSNETGGAAASEEEEPMEEILLREYFPYMSHILQFVSLAHCLVSFALLVAYYQLK</sequence>
<dbReference type="PANTHER" id="PTHR46399">
    <property type="entry name" value="B30.2/SPRY DOMAIN-CONTAINING PROTEIN"/>
    <property type="match status" value="1"/>
</dbReference>
<keyword evidence="1" id="KW-0472">Membrane</keyword>
<reference evidence="4" key="1">
    <citation type="submission" date="2022-11" db="UniProtKB">
        <authorList>
            <consortium name="WormBaseParasite"/>
        </authorList>
    </citation>
    <scope>IDENTIFICATION</scope>
</reference>
<dbReference type="GO" id="GO:0033017">
    <property type="term" value="C:sarcoplasmic reticulum membrane"/>
    <property type="evidence" value="ECO:0007669"/>
    <property type="project" value="TreeGrafter"/>
</dbReference>
<evidence type="ECO:0000313" key="4">
    <source>
        <dbReference type="WBParaSite" id="nRc.2.0.1.t15626-RA"/>
    </source>
</evidence>
<accession>A0A915IP99</accession>
<dbReference type="Proteomes" id="UP000887565">
    <property type="component" value="Unplaced"/>
</dbReference>
<evidence type="ECO:0000259" key="2">
    <source>
        <dbReference type="Pfam" id="PF06459"/>
    </source>
</evidence>
<dbReference type="InterPro" id="IPR015925">
    <property type="entry name" value="Ryanodine_IP3_receptor"/>
</dbReference>
<dbReference type="GO" id="GO:0042383">
    <property type="term" value="C:sarcolemma"/>
    <property type="evidence" value="ECO:0007669"/>
    <property type="project" value="TreeGrafter"/>
</dbReference>
<name>A0A915IP99_ROMCU</name>
<protein>
    <submittedName>
        <fullName evidence="4">Ryanodine Receptor TM 4-6 domain-containing protein</fullName>
    </submittedName>
</protein>
<dbReference type="InterPro" id="IPR009460">
    <property type="entry name" value="Ryanrecept_TM4-6"/>
</dbReference>
<feature type="domain" description="Ryanodine Receptor TM 4-6" evidence="2">
    <location>
        <begin position="43"/>
        <end position="169"/>
    </location>
</feature>
<keyword evidence="3" id="KW-1185">Reference proteome</keyword>
<dbReference type="GO" id="GO:0034704">
    <property type="term" value="C:calcium channel complex"/>
    <property type="evidence" value="ECO:0007669"/>
    <property type="project" value="TreeGrafter"/>
</dbReference>
<dbReference type="AlphaFoldDB" id="A0A915IP99"/>
<evidence type="ECO:0000256" key="1">
    <source>
        <dbReference type="SAM" id="Phobius"/>
    </source>
</evidence>
<proteinExistence type="predicted"/>
<dbReference type="WBParaSite" id="nRc.2.0.1.t15626-RA">
    <property type="protein sequence ID" value="nRc.2.0.1.t15626-RA"/>
    <property type="gene ID" value="nRc.2.0.1.g15626"/>
</dbReference>
<dbReference type="GO" id="GO:0005219">
    <property type="term" value="F:ryanodine-sensitive calcium-release channel activity"/>
    <property type="evidence" value="ECO:0007669"/>
    <property type="project" value="InterPro"/>
</dbReference>
<dbReference type="GO" id="GO:0005790">
    <property type="term" value="C:smooth endoplasmic reticulum"/>
    <property type="evidence" value="ECO:0007669"/>
    <property type="project" value="TreeGrafter"/>
</dbReference>
<dbReference type="GO" id="GO:0006941">
    <property type="term" value="P:striated muscle contraction"/>
    <property type="evidence" value="ECO:0007669"/>
    <property type="project" value="TreeGrafter"/>
</dbReference>